<proteinExistence type="inferred from homology"/>
<dbReference type="HAMAP" id="MF_01217">
    <property type="entry name" value="Acyl_carrier"/>
    <property type="match status" value="1"/>
</dbReference>
<evidence type="ECO:0000259" key="8">
    <source>
        <dbReference type="PROSITE" id="PS50075"/>
    </source>
</evidence>
<dbReference type="NCBIfam" id="NF002150">
    <property type="entry name" value="PRK00982.1-4"/>
    <property type="match status" value="1"/>
</dbReference>
<evidence type="ECO:0000313" key="9">
    <source>
        <dbReference type="EMBL" id="MDO8063941.1"/>
    </source>
</evidence>
<comment type="function">
    <text evidence="7">Carrier of the growing fatty acid chain in fatty acid biosynthesis.</text>
</comment>
<evidence type="ECO:0000256" key="3">
    <source>
        <dbReference type="ARBA" id="ARBA00022553"/>
    </source>
</evidence>
<keyword evidence="3 7" id="KW-0597">Phosphoprotein</keyword>
<protein>
    <recommendedName>
        <fullName evidence="7">Acyl carrier protein</fullName>
        <shortName evidence="7">ACP</shortName>
    </recommendedName>
</protein>
<keyword evidence="5 7" id="KW-0443">Lipid metabolism</keyword>
<dbReference type="Proteomes" id="UP001170683">
    <property type="component" value="Unassembled WGS sequence"/>
</dbReference>
<keyword evidence="2 7" id="KW-0444">Lipid biosynthesis</keyword>
<keyword evidence="1 7" id="KW-0596">Phosphopantetheine</keyword>
<evidence type="ECO:0000256" key="5">
    <source>
        <dbReference type="ARBA" id="ARBA00023098"/>
    </source>
</evidence>
<dbReference type="PANTHER" id="PTHR20863">
    <property type="entry name" value="ACYL CARRIER PROTEIN"/>
    <property type="match status" value="1"/>
</dbReference>
<comment type="caution">
    <text evidence="9">The sequence shown here is derived from an EMBL/GenBank/DDBJ whole genome shotgun (WGS) entry which is preliminary data.</text>
</comment>
<dbReference type="PANTHER" id="PTHR20863:SF76">
    <property type="entry name" value="CARRIER DOMAIN-CONTAINING PROTEIN"/>
    <property type="match status" value="1"/>
</dbReference>
<keyword evidence="10" id="KW-1185">Reference proteome</keyword>
<dbReference type="InterPro" id="IPR036736">
    <property type="entry name" value="ACP-like_sf"/>
</dbReference>
<feature type="modified residue" description="O-(pantetheine 4'-phosphoryl)serine" evidence="7">
    <location>
        <position position="34"/>
    </location>
</feature>
<evidence type="ECO:0000256" key="4">
    <source>
        <dbReference type="ARBA" id="ARBA00022832"/>
    </source>
</evidence>
<evidence type="ECO:0000256" key="1">
    <source>
        <dbReference type="ARBA" id="ARBA00022450"/>
    </source>
</evidence>
<dbReference type="EMBL" id="JAOSIQ010000002">
    <property type="protein sequence ID" value="MDO8063941.1"/>
    <property type="molecule type" value="Genomic_DNA"/>
</dbReference>
<feature type="domain" description="Carrier" evidence="8">
    <location>
        <begin position="1"/>
        <end position="74"/>
    </location>
</feature>
<keyword evidence="4 7" id="KW-0276">Fatty acid metabolism</keyword>
<comment type="PTM">
    <text evidence="7">4'-phosphopantetheine is transferred from CoA to a specific serine of apo-ACP by AcpS. This modification is essential for activity because fatty acids are bound in thioester linkage to the sulfhydryl of the prosthetic group.</text>
</comment>
<comment type="subcellular location">
    <subcellularLocation>
        <location evidence="7">Cytoplasm</location>
    </subcellularLocation>
</comment>
<dbReference type="InterPro" id="IPR003231">
    <property type="entry name" value="ACP"/>
</dbReference>
<evidence type="ECO:0000313" key="10">
    <source>
        <dbReference type="Proteomes" id="UP001170683"/>
    </source>
</evidence>
<gene>
    <name evidence="7" type="primary">acpP</name>
    <name evidence="9" type="ORF">OC701_00425</name>
</gene>
<organism evidence="9 10">
    <name type="scientific">Candidatus Phytoplasma bonamiae</name>
    <dbReference type="NCBI Taxonomy" id="2982626"/>
    <lineage>
        <taxon>Bacteria</taxon>
        <taxon>Bacillati</taxon>
        <taxon>Mycoplasmatota</taxon>
        <taxon>Mollicutes</taxon>
        <taxon>Acholeplasmatales</taxon>
        <taxon>Acholeplasmataceae</taxon>
        <taxon>Candidatus Phytoplasma</taxon>
        <taxon>16SrII (Peanut WB group)</taxon>
    </lineage>
</organism>
<dbReference type="RefSeq" id="WP_304514149.1">
    <property type="nucleotide sequence ID" value="NZ_JAOSIQ010000002.1"/>
</dbReference>
<accession>A0ABT9D4P3</accession>
<evidence type="ECO:0000256" key="2">
    <source>
        <dbReference type="ARBA" id="ARBA00022516"/>
    </source>
</evidence>
<keyword evidence="6 7" id="KW-0275">Fatty acid biosynthesis</keyword>
<sequence length="91" mass="10567">MFNKIQKIISEQLSLSEELIQLETKLKEDLGMDSIDAVNLAIQLEKIFNIKISDEQLQQFKLVKDIVVYIEANSSGYTEENQNVEYKKNRS</sequence>
<dbReference type="InterPro" id="IPR009081">
    <property type="entry name" value="PP-bd_ACP"/>
</dbReference>
<reference evidence="9 10" key="1">
    <citation type="journal article" date="2023" name="Int. J. Syst. Evol. Microbiol.">
        <title>The observation of taxonomic boundaries for the 16SrII and 16SrXXV phytoplasmas using genome-based delimitation.</title>
        <authorList>
            <person name="Rodrigues Jardim B."/>
            <person name="Tran-Nguyen L.T.T."/>
            <person name="Gambley C."/>
            <person name="Al-Sadi A.M."/>
            <person name="Al-Subhi A.M."/>
            <person name="Foissac X."/>
            <person name="Salar P."/>
            <person name="Cai H."/>
            <person name="Yang J.Y."/>
            <person name="Davis R."/>
            <person name="Jones L."/>
            <person name="Rodoni B."/>
            <person name="Constable F.E."/>
        </authorList>
    </citation>
    <scope>NUCLEOTIDE SEQUENCE [LARGE SCALE GENOMIC DNA]</scope>
    <source>
        <strain evidence="9">BAWM-225</strain>
    </source>
</reference>
<name>A0ABT9D4P3_9MOLU</name>
<evidence type="ECO:0000256" key="7">
    <source>
        <dbReference type="HAMAP-Rule" id="MF_01217"/>
    </source>
</evidence>
<dbReference type="NCBIfam" id="NF002148">
    <property type="entry name" value="PRK00982.1-2"/>
    <property type="match status" value="1"/>
</dbReference>
<comment type="similarity">
    <text evidence="7">Belongs to the acyl carrier protein (ACP) family.</text>
</comment>
<dbReference type="Pfam" id="PF00550">
    <property type="entry name" value="PP-binding"/>
    <property type="match status" value="1"/>
</dbReference>
<evidence type="ECO:0000256" key="6">
    <source>
        <dbReference type="ARBA" id="ARBA00023160"/>
    </source>
</evidence>
<keyword evidence="7" id="KW-0963">Cytoplasm</keyword>
<dbReference type="SUPFAM" id="SSF47336">
    <property type="entry name" value="ACP-like"/>
    <property type="match status" value="1"/>
</dbReference>
<comment type="pathway">
    <text evidence="7">Lipid metabolism; fatty acid biosynthesis.</text>
</comment>
<dbReference type="PROSITE" id="PS50075">
    <property type="entry name" value="CARRIER"/>
    <property type="match status" value="1"/>
</dbReference>
<dbReference type="Gene3D" id="1.10.1200.10">
    <property type="entry name" value="ACP-like"/>
    <property type="match status" value="1"/>
</dbReference>